<dbReference type="OrthoDB" id="9811076at2"/>
<comment type="caution">
    <text evidence="3">The sequence shown here is derived from an EMBL/GenBank/DDBJ whole genome shotgun (WGS) entry which is preliminary data.</text>
</comment>
<dbReference type="InterPro" id="IPR008988">
    <property type="entry name" value="Transcriptional_repressor_C"/>
</dbReference>
<dbReference type="SMART" id="SM00899">
    <property type="entry name" value="FeoA"/>
    <property type="match status" value="1"/>
</dbReference>
<dbReference type="RefSeq" id="WP_130020239.1">
    <property type="nucleotide sequence ID" value="NZ_SEWF01000008.1"/>
</dbReference>
<dbReference type="Proteomes" id="UP000293162">
    <property type="component" value="Unassembled WGS sequence"/>
</dbReference>
<accession>A0A4Q5M2K3</accession>
<sequence length="80" mass="8680">MKFPEKTVADLNIGEKGIINTFKDPVMSLKLLEMGCLPGTEVTLDFIAPLGCPVGIRVAGYHLSLRKREAATIVLKPNQA</sequence>
<evidence type="ECO:0000313" key="4">
    <source>
        <dbReference type="Proteomes" id="UP000293162"/>
    </source>
</evidence>
<organism evidence="3 4">
    <name type="scientific">Emticicia agri</name>
    <dbReference type="NCBI Taxonomy" id="2492393"/>
    <lineage>
        <taxon>Bacteria</taxon>
        <taxon>Pseudomonadati</taxon>
        <taxon>Bacteroidota</taxon>
        <taxon>Cytophagia</taxon>
        <taxon>Cytophagales</taxon>
        <taxon>Leadbetterellaceae</taxon>
        <taxon>Emticicia</taxon>
    </lineage>
</organism>
<dbReference type="InterPro" id="IPR038157">
    <property type="entry name" value="FeoA_core_dom"/>
</dbReference>
<dbReference type="PANTHER" id="PTHR42954">
    <property type="entry name" value="FE(2+) TRANSPORT PROTEIN A"/>
    <property type="match status" value="1"/>
</dbReference>
<dbReference type="GO" id="GO:0046914">
    <property type="term" value="F:transition metal ion binding"/>
    <property type="evidence" value="ECO:0007669"/>
    <property type="project" value="InterPro"/>
</dbReference>
<gene>
    <name evidence="3" type="ORF">EWM59_07005</name>
</gene>
<dbReference type="Gene3D" id="2.30.30.90">
    <property type="match status" value="1"/>
</dbReference>
<name>A0A4Q5M2K3_9BACT</name>
<dbReference type="EMBL" id="SEWF01000008">
    <property type="protein sequence ID" value="RYU96259.1"/>
    <property type="molecule type" value="Genomic_DNA"/>
</dbReference>
<dbReference type="Pfam" id="PF04023">
    <property type="entry name" value="FeoA"/>
    <property type="match status" value="1"/>
</dbReference>
<protein>
    <submittedName>
        <fullName evidence="3">Ferrous iron transport protein A</fullName>
    </submittedName>
</protein>
<dbReference type="InterPro" id="IPR052713">
    <property type="entry name" value="FeoA"/>
</dbReference>
<feature type="domain" description="Ferrous iron transporter FeoA-like" evidence="2">
    <location>
        <begin position="6"/>
        <end position="77"/>
    </location>
</feature>
<evidence type="ECO:0000259" key="2">
    <source>
        <dbReference type="SMART" id="SM00899"/>
    </source>
</evidence>
<evidence type="ECO:0000256" key="1">
    <source>
        <dbReference type="ARBA" id="ARBA00023004"/>
    </source>
</evidence>
<proteinExistence type="predicted"/>
<keyword evidence="1" id="KW-0408">Iron</keyword>
<keyword evidence="4" id="KW-1185">Reference proteome</keyword>
<reference evidence="3 4" key="1">
    <citation type="submission" date="2019-02" db="EMBL/GenBank/DDBJ databases">
        <title>Bacterial novel species Emticicia sp. 17J42-9 isolated from soil.</title>
        <authorList>
            <person name="Jung H.-Y."/>
        </authorList>
    </citation>
    <scope>NUCLEOTIDE SEQUENCE [LARGE SCALE GENOMIC DNA]</scope>
    <source>
        <strain evidence="3 4">17J42-9</strain>
    </source>
</reference>
<dbReference type="AlphaFoldDB" id="A0A4Q5M2K3"/>
<dbReference type="SUPFAM" id="SSF50037">
    <property type="entry name" value="C-terminal domain of transcriptional repressors"/>
    <property type="match status" value="1"/>
</dbReference>
<dbReference type="InterPro" id="IPR007167">
    <property type="entry name" value="Fe-transptr_FeoA-like"/>
</dbReference>
<evidence type="ECO:0000313" key="3">
    <source>
        <dbReference type="EMBL" id="RYU96259.1"/>
    </source>
</evidence>
<dbReference type="PANTHER" id="PTHR42954:SF2">
    <property type="entry name" value="FE(2+) TRANSPORT PROTEIN A"/>
    <property type="match status" value="1"/>
</dbReference>